<accession>A0A1Q4I275</accession>
<dbReference type="EMBL" id="MPNT01000001">
    <property type="protein sequence ID" value="OJZ76043.1"/>
    <property type="molecule type" value="Genomic_DNA"/>
</dbReference>
<feature type="transmembrane region" description="Helical" evidence="1">
    <location>
        <begin position="191"/>
        <end position="213"/>
    </location>
</feature>
<feature type="transmembrane region" description="Helical" evidence="1">
    <location>
        <begin position="124"/>
        <end position="148"/>
    </location>
</feature>
<feature type="transmembrane region" description="Helical" evidence="1">
    <location>
        <begin position="7"/>
        <end position="29"/>
    </location>
</feature>
<evidence type="ECO:0000256" key="1">
    <source>
        <dbReference type="SAM" id="Phobius"/>
    </source>
</evidence>
<sequence length="239" mass="25830">MSVNRICIWLGPIGTVIMFVGLAIAGLQVAPPPDAPVTFYTDNRGTMQAGLMIAMFGGALYLPWMAMLARSFKLAEGDRSGMAYLQLAFGVIFTILVEFPYLLLEVAVYRAGAPAAVIQGFVDTAWVMAAGFGYTHFIALLVTGIYLVRERRALAVFPGWLGWLNIACAILSLPSFFAGTVTSGVMAWNGIVAFGLPSVGFFPWYVAWTYVLLRLERSASASVDTGEVTTPTHRLIDGI</sequence>
<organism evidence="2 3">
    <name type="scientific">Mycobacterium paraffinicum</name>
    <dbReference type="NCBI Taxonomy" id="53378"/>
    <lineage>
        <taxon>Bacteria</taxon>
        <taxon>Bacillati</taxon>
        <taxon>Actinomycetota</taxon>
        <taxon>Actinomycetes</taxon>
        <taxon>Mycobacteriales</taxon>
        <taxon>Mycobacteriaceae</taxon>
        <taxon>Mycobacterium</taxon>
    </lineage>
</organism>
<proteinExistence type="predicted"/>
<dbReference type="AlphaFoldDB" id="A0A1Q4I275"/>
<gene>
    <name evidence="2" type="ORF">BRW65_00905</name>
</gene>
<feature type="transmembrane region" description="Helical" evidence="1">
    <location>
        <begin position="81"/>
        <end position="104"/>
    </location>
</feature>
<keyword evidence="1" id="KW-0472">Membrane</keyword>
<protein>
    <recommendedName>
        <fullName evidence="4">DUF4386 domain-containing protein</fullName>
    </recommendedName>
</protein>
<name>A0A1Q4I275_9MYCO</name>
<evidence type="ECO:0000313" key="3">
    <source>
        <dbReference type="Proteomes" id="UP000186438"/>
    </source>
</evidence>
<keyword evidence="1" id="KW-0812">Transmembrane</keyword>
<evidence type="ECO:0008006" key="4">
    <source>
        <dbReference type="Google" id="ProtNLM"/>
    </source>
</evidence>
<evidence type="ECO:0000313" key="2">
    <source>
        <dbReference type="EMBL" id="OJZ76043.1"/>
    </source>
</evidence>
<dbReference type="STRING" id="53378.BRW65_00905"/>
<feature type="transmembrane region" description="Helical" evidence="1">
    <location>
        <begin position="49"/>
        <end position="69"/>
    </location>
</feature>
<keyword evidence="1" id="KW-1133">Transmembrane helix</keyword>
<dbReference type="Proteomes" id="UP000186438">
    <property type="component" value="Unassembled WGS sequence"/>
</dbReference>
<keyword evidence="3" id="KW-1185">Reference proteome</keyword>
<comment type="caution">
    <text evidence="2">The sequence shown here is derived from an EMBL/GenBank/DDBJ whole genome shotgun (WGS) entry which is preliminary data.</text>
</comment>
<reference evidence="2 3" key="1">
    <citation type="submission" date="2016-11" db="EMBL/GenBank/DDBJ databases">
        <title>Genome sequences of unsequenced Mycobacteria.</title>
        <authorList>
            <person name="Greninger A.L."/>
            <person name="Fang F."/>
            <person name="Jerome K.R."/>
        </authorList>
    </citation>
    <scope>NUCLEOTIDE SEQUENCE [LARGE SCALE GENOMIC DNA]</scope>
    <source>
        <strain evidence="2 3">M11</strain>
    </source>
</reference>
<feature type="transmembrane region" description="Helical" evidence="1">
    <location>
        <begin position="160"/>
        <end position="179"/>
    </location>
</feature>